<organism evidence="3 4">
    <name type="scientific">Mucilaginibacter pallidiroseus</name>
    <dbReference type="NCBI Taxonomy" id="2599295"/>
    <lineage>
        <taxon>Bacteria</taxon>
        <taxon>Pseudomonadati</taxon>
        <taxon>Bacteroidota</taxon>
        <taxon>Sphingobacteriia</taxon>
        <taxon>Sphingobacteriales</taxon>
        <taxon>Sphingobacteriaceae</taxon>
        <taxon>Mucilaginibacter</taxon>
    </lineage>
</organism>
<dbReference type="SUPFAM" id="SSF54909">
    <property type="entry name" value="Dimeric alpha+beta barrel"/>
    <property type="match status" value="1"/>
</dbReference>
<name>A0A563U1X4_9SPHI</name>
<keyword evidence="3" id="KW-0503">Monooxygenase</keyword>
<dbReference type="AlphaFoldDB" id="A0A563U1X4"/>
<dbReference type="InterPro" id="IPR011008">
    <property type="entry name" value="Dimeric_a/b-barrel"/>
</dbReference>
<dbReference type="EMBL" id="VOEJ01000009">
    <property type="protein sequence ID" value="TWR25142.1"/>
    <property type="molecule type" value="Genomic_DNA"/>
</dbReference>
<dbReference type="GO" id="GO:0004497">
    <property type="term" value="F:monooxygenase activity"/>
    <property type="evidence" value="ECO:0007669"/>
    <property type="project" value="UniProtKB-KW"/>
</dbReference>
<proteinExistence type="predicted"/>
<evidence type="ECO:0000313" key="4">
    <source>
        <dbReference type="Proteomes" id="UP000320042"/>
    </source>
</evidence>
<dbReference type="InterPro" id="IPR007138">
    <property type="entry name" value="ABM_dom"/>
</dbReference>
<evidence type="ECO:0000256" key="1">
    <source>
        <dbReference type="SAM" id="SignalP"/>
    </source>
</evidence>
<dbReference type="PANTHER" id="PTHR33336">
    <property type="entry name" value="QUINOL MONOOXYGENASE YGIN-RELATED"/>
    <property type="match status" value="1"/>
</dbReference>
<feature type="domain" description="ABM" evidence="2">
    <location>
        <begin position="29"/>
        <end position="119"/>
    </location>
</feature>
<sequence length="127" mass="13973">MKAKLFSALALILMSFSVGKATAQDKGQMVRIAKITVDPVQLEAYNAALTEQMTIAVKLEPGVLTYYAVADKDNPANITILEIYANEAAYQSHIQTPHFKKYKATVEKMVKSLELINVDVIGIAKKD</sequence>
<dbReference type="PROSITE" id="PS51725">
    <property type="entry name" value="ABM"/>
    <property type="match status" value="1"/>
</dbReference>
<dbReference type="Proteomes" id="UP000320042">
    <property type="component" value="Unassembled WGS sequence"/>
</dbReference>
<evidence type="ECO:0000259" key="2">
    <source>
        <dbReference type="PROSITE" id="PS51725"/>
    </source>
</evidence>
<dbReference type="Gene3D" id="3.30.70.100">
    <property type="match status" value="1"/>
</dbReference>
<dbReference type="OrthoDB" id="9812754at2"/>
<reference evidence="3 4" key="1">
    <citation type="submission" date="2019-07" db="EMBL/GenBank/DDBJ databases">
        <authorList>
            <person name="Kim J."/>
        </authorList>
    </citation>
    <scope>NUCLEOTIDE SEQUENCE [LARGE SCALE GENOMIC DNA]</scope>
    <source>
        <strain evidence="4">dk17</strain>
    </source>
</reference>
<keyword evidence="1" id="KW-0732">Signal</keyword>
<keyword evidence="4" id="KW-1185">Reference proteome</keyword>
<dbReference type="PANTHER" id="PTHR33336:SF3">
    <property type="entry name" value="ABM DOMAIN-CONTAINING PROTEIN"/>
    <property type="match status" value="1"/>
</dbReference>
<comment type="caution">
    <text evidence="3">The sequence shown here is derived from an EMBL/GenBank/DDBJ whole genome shotgun (WGS) entry which is preliminary data.</text>
</comment>
<feature type="chain" id="PRO_5022042829" evidence="1">
    <location>
        <begin position="24"/>
        <end position="127"/>
    </location>
</feature>
<keyword evidence="3" id="KW-0560">Oxidoreductase</keyword>
<accession>A0A563U1X4</accession>
<dbReference type="Pfam" id="PF03992">
    <property type="entry name" value="ABM"/>
    <property type="match status" value="1"/>
</dbReference>
<dbReference type="InterPro" id="IPR050744">
    <property type="entry name" value="AI-2_Isomerase_LsrG"/>
</dbReference>
<feature type="signal peptide" evidence="1">
    <location>
        <begin position="1"/>
        <end position="23"/>
    </location>
</feature>
<protein>
    <submittedName>
        <fullName evidence="3">Antibiotic biosynthesis monooxygenase</fullName>
    </submittedName>
</protein>
<gene>
    <name evidence="3" type="ORF">FPZ43_16845</name>
</gene>
<evidence type="ECO:0000313" key="3">
    <source>
        <dbReference type="EMBL" id="TWR25142.1"/>
    </source>
</evidence>